<dbReference type="InterPro" id="IPR004360">
    <property type="entry name" value="Glyas_Fos-R_dOase_dom"/>
</dbReference>
<evidence type="ECO:0000313" key="4">
    <source>
        <dbReference type="Proteomes" id="UP000305282"/>
    </source>
</evidence>
<dbReference type="OrthoDB" id="9798201at2"/>
<name>A0A4V3Z7R0_9ACTN</name>
<gene>
    <name evidence="3" type="ORF">E7Y31_10055</name>
</gene>
<protein>
    <submittedName>
        <fullName evidence="3">VOC family protein</fullName>
    </submittedName>
</protein>
<evidence type="ECO:0000259" key="2">
    <source>
        <dbReference type="PROSITE" id="PS51819"/>
    </source>
</evidence>
<dbReference type="Gene3D" id="3.10.180.10">
    <property type="entry name" value="2,3-Dihydroxybiphenyl 1,2-Dioxygenase, domain 1"/>
    <property type="match status" value="1"/>
</dbReference>
<evidence type="ECO:0000313" key="3">
    <source>
        <dbReference type="EMBL" id="THJ74669.1"/>
    </source>
</evidence>
<feature type="region of interest" description="Disordered" evidence="1">
    <location>
        <begin position="56"/>
        <end position="82"/>
    </location>
</feature>
<dbReference type="AlphaFoldDB" id="A0A4V3Z7R0"/>
<dbReference type="PROSITE" id="PS51819">
    <property type="entry name" value="VOC"/>
    <property type="match status" value="1"/>
</dbReference>
<feature type="domain" description="VOC" evidence="2">
    <location>
        <begin position="2"/>
        <end position="138"/>
    </location>
</feature>
<accession>A0A4V3Z7R0</accession>
<proteinExistence type="predicted"/>
<reference evidence="3 4" key="1">
    <citation type="submission" date="2019-04" db="EMBL/GenBank/DDBJ databases">
        <title>Draft genome sequences for three unisolated Alnus-infective Frankia Sp+ strains, AgTrS, AiOr and AvVan, the first sequenced Frankia strains able to sporulate in-planta.</title>
        <authorList>
            <person name="Bethencourt L."/>
            <person name="Vautrin F."/>
            <person name="Taib N."/>
            <person name="Dubost A."/>
            <person name="Castro-Garcia L."/>
            <person name="Imbaud O."/>
            <person name="Abrouk D."/>
            <person name="Fournier P."/>
            <person name="Briolay J."/>
            <person name="Nguyen A."/>
            <person name="Normand P."/>
            <person name="Fernandez M.P."/>
            <person name="Brochier-Armanet C."/>
            <person name="Herrera-Belaroussi A."/>
        </authorList>
    </citation>
    <scope>NUCLEOTIDE SEQUENCE [LARGE SCALE GENOMIC DNA]</scope>
    <source>
        <strain evidence="3 4">AvVan</strain>
    </source>
</reference>
<dbReference type="InterPro" id="IPR029068">
    <property type="entry name" value="Glyas_Bleomycin-R_OHBP_Dase"/>
</dbReference>
<dbReference type="EMBL" id="SSXH01000197">
    <property type="protein sequence ID" value="THJ74669.1"/>
    <property type="molecule type" value="Genomic_DNA"/>
</dbReference>
<comment type="caution">
    <text evidence="3">The sequence shown here is derived from an EMBL/GenBank/DDBJ whole genome shotgun (WGS) entry which is preliminary data.</text>
</comment>
<evidence type="ECO:0000256" key="1">
    <source>
        <dbReference type="SAM" id="MobiDB-lite"/>
    </source>
</evidence>
<keyword evidence="4" id="KW-1185">Reference proteome</keyword>
<dbReference type="InterPro" id="IPR037523">
    <property type="entry name" value="VOC_core"/>
</dbReference>
<dbReference type="Proteomes" id="UP000305282">
    <property type="component" value="Unassembled WGS sequence"/>
</dbReference>
<dbReference type="RefSeq" id="WP_136447935.1">
    <property type="nucleotide sequence ID" value="NZ_CADCWT010000164.1"/>
</dbReference>
<dbReference type="Pfam" id="PF00903">
    <property type="entry name" value="Glyoxalase"/>
    <property type="match status" value="1"/>
</dbReference>
<dbReference type="SUPFAM" id="SSF54593">
    <property type="entry name" value="Glyoxalase/Bleomycin resistance protein/Dihydroxybiphenyl dioxygenase"/>
    <property type="match status" value="1"/>
</dbReference>
<organism evidence="3 4">
    <name type="scientific">Candidatus Frankia alpina</name>
    <dbReference type="NCBI Taxonomy" id="2699483"/>
    <lineage>
        <taxon>Bacteria</taxon>
        <taxon>Bacillati</taxon>
        <taxon>Actinomycetota</taxon>
        <taxon>Actinomycetes</taxon>
        <taxon>Frankiales</taxon>
        <taxon>Frankiaceae</taxon>
        <taxon>Frankia</taxon>
    </lineage>
</organism>
<sequence length="149" mass="16506">MEVLSSRILIRPTDPGRSRRFYRDTLGLAIYREFGPPDDPGLVFFLGQSLLEVSGRAERPTRAATPGDAAEARGTGEPAGGTGAQVRLWLQVRDLAAEHRRLAAAGVPIVRAPQREPWGLDEMWIEDPDAIPIVVVEIPPEHPLRRDQR</sequence>